<dbReference type="GO" id="GO:0004861">
    <property type="term" value="F:cyclin-dependent protein serine/threonine kinase inhibitor activity"/>
    <property type="evidence" value="ECO:0007669"/>
    <property type="project" value="InterPro"/>
</dbReference>
<dbReference type="InterPro" id="IPR044898">
    <property type="entry name" value="CDI_dom_sf"/>
</dbReference>
<evidence type="ECO:0000313" key="4">
    <source>
        <dbReference type="EMBL" id="CAL4098333.1"/>
    </source>
</evidence>
<feature type="domain" description="Cyclin-dependent kinase inhibitor" evidence="3">
    <location>
        <begin position="57"/>
        <end position="90"/>
    </location>
</feature>
<dbReference type="GO" id="GO:0051726">
    <property type="term" value="P:regulation of cell cycle"/>
    <property type="evidence" value="ECO:0007669"/>
    <property type="project" value="InterPro"/>
</dbReference>
<dbReference type="InterPro" id="IPR003175">
    <property type="entry name" value="CDI_dom"/>
</dbReference>
<reference evidence="4 5" key="1">
    <citation type="submission" date="2024-05" db="EMBL/GenBank/DDBJ databases">
        <authorList>
            <person name="Wallberg A."/>
        </authorList>
    </citation>
    <scope>NUCLEOTIDE SEQUENCE [LARGE SCALE GENOMIC DNA]</scope>
</reference>
<gene>
    <name evidence="4" type="ORF">MNOR_LOCUS16195</name>
</gene>
<dbReference type="Pfam" id="PF02234">
    <property type="entry name" value="CDI"/>
    <property type="match status" value="1"/>
</dbReference>
<dbReference type="AlphaFoldDB" id="A0AAV2QW59"/>
<protein>
    <recommendedName>
        <fullName evidence="3">Cyclin-dependent kinase inhibitor domain-containing protein</fullName>
    </recommendedName>
</protein>
<evidence type="ECO:0000256" key="2">
    <source>
        <dbReference type="ARBA" id="ARBA00023013"/>
    </source>
</evidence>
<organism evidence="4 5">
    <name type="scientific">Meganyctiphanes norvegica</name>
    <name type="common">Northern krill</name>
    <name type="synonym">Thysanopoda norvegica</name>
    <dbReference type="NCBI Taxonomy" id="48144"/>
    <lineage>
        <taxon>Eukaryota</taxon>
        <taxon>Metazoa</taxon>
        <taxon>Ecdysozoa</taxon>
        <taxon>Arthropoda</taxon>
        <taxon>Crustacea</taxon>
        <taxon>Multicrustacea</taxon>
        <taxon>Malacostraca</taxon>
        <taxon>Eumalacostraca</taxon>
        <taxon>Eucarida</taxon>
        <taxon>Euphausiacea</taxon>
        <taxon>Euphausiidae</taxon>
        <taxon>Meganyctiphanes</taxon>
    </lineage>
</organism>
<dbReference type="EMBL" id="CAXKWB010010527">
    <property type="protein sequence ID" value="CAL4098333.1"/>
    <property type="molecule type" value="Genomic_DNA"/>
</dbReference>
<name>A0AAV2QW59_MEGNR</name>
<comment type="similarity">
    <text evidence="1">Belongs to the CDI family.</text>
</comment>
<evidence type="ECO:0000256" key="1">
    <source>
        <dbReference type="ARBA" id="ARBA00006726"/>
    </source>
</evidence>
<accession>A0AAV2QW59</accession>
<evidence type="ECO:0000259" key="3">
    <source>
        <dbReference type="Pfam" id="PF02234"/>
    </source>
</evidence>
<proteinExistence type="inferred from homology"/>
<dbReference type="Proteomes" id="UP001497623">
    <property type="component" value="Unassembled WGS sequence"/>
</dbReference>
<dbReference type="Gene3D" id="4.10.365.10">
    <property type="entry name" value="p27"/>
    <property type="match status" value="1"/>
</dbReference>
<evidence type="ECO:0000313" key="5">
    <source>
        <dbReference type="Proteomes" id="UP001497623"/>
    </source>
</evidence>
<comment type="caution">
    <text evidence="4">The sequence shown here is derived from an EMBL/GenBank/DDBJ whole genome shotgun (WGS) entry which is preliminary data.</text>
</comment>
<keyword evidence="5" id="KW-1185">Reference proteome</keyword>
<keyword evidence="2" id="KW-0649">Protein kinase inhibitor</keyword>
<dbReference type="GO" id="GO:0005634">
    <property type="term" value="C:nucleus"/>
    <property type="evidence" value="ECO:0007669"/>
    <property type="project" value="InterPro"/>
</dbReference>
<sequence length="259" mass="28602">MTMAVEHFPPIMHRVGAVMTPKSPSFRVKRPTPGTGGARRALSDLGNNNAQFNMRMAQSHLAISQEIFSKKWNFDPVKEVPLSTVRYDWTHCGKKTVPSTEGVVKDIQQLTLPSLPASVTSRVPDLHKASQEVTTNGCAVLNSSTKQGSCATDVKTISKDTKEVLIPSCDKLFDSTKTRENACNIQNSTTKQESCANEVKAETEATKEVPSPTCDKLLVSTKTQKCITDFLRPHKRMSSCLYDDCHPSITPNKKLRTLH</sequence>